<sequence length="34" mass="3945">MARIFFIAESVKQKAIEMINHSDLYIIPGDHRLS</sequence>
<dbReference type="EMBL" id="VIWO01000006">
    <property type="protein sequence ID" value="TWF38990.1"/>
    <property type="molecule type" value="Genomic_DNA"/>
</dbReference>
<protein>
    <submittedName>
        <fullName evidence="1">Uncharacterized protein</fullName>
    </submittedName>
</protein>
<proteinExistence type="predicted"/>
<evidence type="ECO:0000313" key="1">
    <source>
        <dbReference type="EMBL" id="TWF38990.1"/>
    </source>
</evidence>
<accession>A0A561PLL7</accession>
<reference evidence="1 2" key="1">
    <citation type="submission" date="2019-06" db="EMBL/GenBank/DDBJ databases">
        <title>Sorghum-associated microbial communities from plants grown in Nebraska, USA.</title>
        <authorList>
            <person name="Schachtman D."/>
        </authorList>
    </citation>
    <scope>NUCLEOTIDE SEQUENCE [LARGE SCALE GENOMIC DNA]</scope>
    <source>
        <strain evidence="1 2">1209</strain>
    </source>
</reference>
<name>A0A561PLL7_9BACT</name>
<keyword evidence="2" id="KW-1185">Reference proteome</keyword>
<organism evidence="1 2">
    <name type="scientific">Chitinophaga polysaccharea</name>
    <dbReference type="NCBI Taxonomy" id="1293035"/>
    <lineage>
        <taxon>Bacteria</taxon>
        <taxon>Pseudomonadati</taxon>
        <taxon>Bacteroidota</taxon>
        <taxon>Chitinophagia</taxon>
        <taxon>Chitinophagales</taxon>
        <taxon>Chitinophagaceae</taxon>
        <taxon>Chitinophaga</taxon>
    </lineage>
</organism>
<dbReference type="Proteomes" id="UP000320811">
    <property type="component" value="Unassembled WGS sequence"/>
</dbReference>
<comment type="caution">
    <text evidence="1">The sequence shown here is derived from an EMBL/GenBank/DDBJ whole genome shotgun (WGS) entry which is preliminary data.</text>
</comment>
<gene>
    <name evidence="1" type="ORF">FHW36_106214</name>
</gene>
<dbReference type="AlphaFoldDB" id="A0A561PLL7"/>
<evidence type="ECO:0000313" key="2">
    <source>
        <dbReference type="Proteomes" id="UP000320811"/>
    </source>
</evidence>